<gene>
    <name evidence="2" type="ORF">M6B38_287320</name>
</gene>
<evidence type="ECO:0000256" key="1">
    <source>
        <dbReference type="SAM" id="MobiDB-lite"/>
    </source>
</evidence>
<proteinExistence type="predicted"/>
<sequence length="127" mass="13837">MVGSLEEGDEHVAHVVEEVAGVARDREHDCGDAVVDGAARRSVAARRPHRQLPDAGHRGGVRLASVRLDPPRFVGRRAHEYYRAGLPVDSDVSLHFTPVGSPVPTGVARNFRVLRLHIGDVDTCTYD</sequence>
<dbReference type="AlphaFoldDB" id="A0AAX6HXP7"/>
<reference evidence="2" key="2">
    <citation type="submission" date="2023-04" db="EMBL/GenBank/DDBJ databases">
        <authorList>
            <person name="Bruccoleri R.E."/>
            <person name="Oakeley E.J."/>
            <person name="Faust A.-M."/>
            <person name="Dessus-Babus S."/>
            <person name="Altorfer M."/>
            <person name="Burckhardt D."/>
            <person name="Oertli M."/>
            <person name="Naumann U."/>
            <person name="Petersen F."/>
            <person name="Wong J."/>
        </authorList>
    </citation>
    <scope>NUCLEOTIDE SEQUENCE</scope>
    <source>
        <strain evidence="2">GSM-AAB239-AS_SAM_17_03QT</strain>
        <tissue evidence="2">Leaf</tissue>
    </source>
</reference>
<reference evidence="2" key="1">
    <citation type="journal article" date="2023" name="GigaByte">
        <title>Genome assembly of the bearded iris, Iris pallida Lam.</title>
        <authorList>
            <person name="Bruccoleri R.E."/>
            <person name="Oakeley E.J."/>
            <person name="Faust A.M.E."/>
            <person name="Altorfer M."/>
            <person name="Dessus-Babus S."/>
            <person name="Burckhardt D."/>
            <person name="Oertli M."/>
            <person name="Naumann U."/>
            <person name="Petersen F."/>
            <person name="Wong J."/>
        </authorList>
    </citation>
    <scope>NUCLEOTIDE SEQUENCE</scope>
    <source>
        <strain evidence="2">GSM-AAB239-AS_SAM_17_03QT</strain>
    </source>
</reference>
<dbReference type="Proteomes" id="UP001140949">
    <property type="component" value="Unassembled WGS sequence"/>
</dbReference>
<organism evidence="2 3">
    <name type="scientific">Iris pallida</name>
    <name type="common">Sweet iris</name>
    <dbReference type="NCBI Taxonomy" id="29817"/>
    <lineage>
        <taxon>Eukaryota</taxon>
        <taxon>Viridiplantae</taxon>
        <taxon>Streptophyta</taxon>
        <taxon>Embryophyta</taxon>
        <taxon>Tracheophyta</taxon>
        <taxon>Spermatophyta</taxon>
        <taxon>Magnoliopsida</taxon>
        <taxon>Liliopsida</taxon>
        <taxon>Asparagales</taxon>
        <taxon>Iridaceae</taxon>
        <taxon>Iridoideae</taxon>
        <taxon>Irideae</taxon>
        <taxon>Iris</taxon>
    </lineage>
</organism>
<feature type="region of interest" description="Disordered" evidence="1">
    <location>
        <begin position="33"/>
        <end position="61"/>
    </location>
</feature>
<accession>A0AAX6HXP7</accession>
<evidence type="ECO:0000313" key="3">
    <source>
        <dbReference type="Proteomes" id="UP001140949"/>
    </source>
</evidence>
<protein>
    <submittedName>
        <fullName evidence="2">Uncharacterized protein</fullName>
    </submittedName>
</protein>
<evidence type="ECO:0000313" key="2">
    <source>
        <dbReference type="EMBL" id="KAJ6845513.1"/>
    </source>
</evidence>
<dbReference type="EMBL" id="JANAVB010006199">
    <property type="protein sequence ID" value="KAJ6845513.1"/>
    <property type="molecule type" value="Genomic_DNA"/>
</dbReference>
<keyword evidence="3" id="KW-1185">Reference proteome</keyword>
<comment type="caution">
    <text evidence="2">The sequence shown here is derived from an EMBL/GenBank/DDBJ whole genome shotgun (WGS) entry which is preliminary data.</text>
</comment>
<name>A0AAX6HXP7_IRIPA</name>